<feature type="domain" description="DNA mismatch repair protein S5" evidence="7">
    <location>
        <begin position="210"/>
        <end position="343"/>
    </location>
</feature>
<dbReference type="GO" id="GO:0016887">
    <property type="term" value="F:ATP hydrolysis activity"/>
    <property type="evidence" value="ECO:0007669"/>
    <property type="project" value="InterPro"/>
</dbReference>
<gene>
    <name evidence="4 8" type="primary">mutL</name>
    <name evidence="8" type="ORF">ELS20_12175</name>
</gene>
<dbReference type="Gene3D" id="3.30.230.10">
    <property type="match status" value="1"/>
</dbReference>
<dbReference type="InterPro" id="IPR037198">
    <property type="entry name" value="MutL_C_sf"/>
</dbReference>
<evidence type="ECO:0000256" key="1">
    <source>
        <dbReference type="ARBA" id="ARBA00006082"/>
    </source>
</evidence>
<reference evidence="8 9" key="1">
    <citation type="submission" date="2018-12" db="EMBL/GenBank/DDBJ databases">
        <title>Draft genome sequence of Haloarcula hispinica strain 18.1, an halophilic archaeon isolated from Chott El Jerid of Southern Tunisia.</title>
        <authorList>
            <person name="Najjari A."/>
            <person name="Ben Dhia O."/>
            <person name="Ferjani R."/>
            <person name="Mahjoubi M."/>
            <person name="Sghaier H."/>
            <person name="Elshahed M."/>
            <person name="Ouzari H.I."/>
            <person name="Cherid A."/>
            <person name="Youssef N."/>
        </authorList>
    </citation>
    <scope>NUCLEOTIDE SEQUENCE [LARGE SCALE GENOMIC DNA]</scope>
    <source>
        <strain evidence="8 9">18.1</strain>
    </source>
</reference>
<dbReference type="InterPro" id="IPR020568">
    <property type="entry name" value="Ribosomal_Su5_D2-typ_SF"/>
</dbReference>
<comment type="caution">
    <text evidence="8">The sequence shown here is derived from an EMBL/GenBank/DDBJ whole genome shotgun (WGS) entry which is preliminary data.</text>
</comment>
<dbReference type="PANTHER" id="PTHR10073:SF12">
    <property type="entry name" value="DNA MISMATCH REPAIR PROTEIN MLH1"/>
    <property type="match status" value="1"/>
</dbReference>
<proteinExistence type="inferred from homology"/>
<dbReference type="GO" id="GO:0140664">
    <property type="term" value="F:ATP-dependent DNA damage sensor activity"/>
    <property type="evidence" value="ECO:0007669"/>
    <property type="project" value="InterPro"/>
</dbReference>
<dbReference type="InterPro" id="IPR038973">
    <property type="entry name" value="MutL/Mlh/Pms-like"/>
</dbReference>
<dbReference type="GO" id="GO:0004519">
    <property type="term" value="F:endonuclease activity"/>
    <property type="evidence" value="ECO:0007669"/>
    <property type="project" value="UniProtKB-KW"/>
</dbReference>
<feature type="region of interest" description="Disordered" evidence="5">
    <location>
        <begin position="348"/>
        <end position="512"/>
    </location>
</feature>
<dbReference type="FunFam" id="3.30.565.10:FF:000003">
    <property type="entry name" value="DNA mismatch repair endonuclease MutL"/>
    <property type="match status" value="1"/>
</dbReference>
<dbReference type="SUPFAM" id="SSF55874">
    <property type="entry name" value="ATPase domain of HSP90 chaperone/DNA topoisomerase II/histidine kinase"/>
    <property type="match status" value="1"/>
</dbReference>
<dbReference type="SUPFAM" id="SSF54211">
    <property type="entry name" value="Ribosomal protein S5 domain 2-like"/>
    <property type="match status" value="1"/>
</dbReference>
<dbReference type="InterPro" id="IPR020667">
    <property type="entry name" value="DNA_mismatch_repair_MutL"/>
</dbReference>
<sequence length="865" mass="91274">MTDIQRLDDRTVERIAAGEVVERPASVVKELVENAIDADANRVDVVVEAGGTDGIRVTDDGVGMDREAVETAVEKHTTSKIRDIADLEGGVGTLGFRGEALHAIGAVSRLTIRTRPRGGDVGTELVLEGGDVTSVGPAGCPEGTTIAVEDLFYNVPARRKYLKQESTEFAHVNTVVASYALANPDVAVSLTHGDRETFSTTGQGDLRETVMSVYGREVAESMISVGAGSEANADGDESDSFPDGPLDGVHGLVSHPETNRAGREYLSTYVNGRYVRAGTVRDAVVDAYGTQIAPDRYPFAVLFLDVPAGDVDVNVHPRKMEVRFADDEGVREQVRTAVEDALLREGLLRSTAPRGRSAPEQTEITPASDGANDSEHERSSPDGRDTGDEAATPGRTDTTATGSADATAQEPDTEPTDRPDSTQTETAGRQSSGTAQSVQSADTKRASATGPTDDASGESGVRDPEGSVSSGNNNGERHDASAAGRTAMESEGRKFTGGQEQARLGDDPEATHESLPSMRILGQLADTYVVAETDDGLVLVDQHAADERVNYERLKAKFEGETTTQALANPVELELTAREAEVFDRRSDALASLGFHTARTGERSVEVRTLPGVIADAAGPDIVRDVLGAFVAGDDEAAATVEAAADELLGDLACYPSVTGNTSLTEGTVRELLAALDDCENPYACPHGRSLSDTAADTTGALLRAAAGMRAFDLDFHPGLWDAEDARDALADLLPAVDTLFAAEEQVSAVFDTTGSPREVAHTLATEYELTRVILTRSEYGAVAYHDGVVHEQDAIETTAVDESGQHEAFIGATLQQLAAGADTDEALLHGVAAAALSRTLSGPLTPLEPSEVERLVDSQQSRRP</sequence>
<dbReference type="InterPro" id="IPR011611">
    <property type="entry name" value="PfkB_dom"/>
</dbReference>
<dbReference type="Pfam" id="PF13589">
    <property type="entry name" value="HATPase_c_3"/>
    <property type="match status" value="1"/>
</dbReference>
<dbReference type="InterPro" id="IPR014762">
    <property type="entry name" value="DNA_mismatch_repair_CS"/>
</dbReference>
<dbReference type="Pfam" id="PF01119">
    <property type="entry name" value="DNA_mis_repair"/>
    <property type="match status" value="1"/>
</dbReference>
<dbReference type="InterPro" id="IPR029056">
    <property type="entry name" value="Ribokinase-like"/>
</dbReference>
<dbReference type="Pfam" id="PF00294">
    <property type="entry name" value="PfkB"/>
    <property type="match status" value="1"/>
</dbReference>
<dbReference type="Pfam" id="PF08676">
    <property type="entry name" value="MutL_C"/>
    <property type="match status" value="1"/>
</dbReference>
<dbReference type="InterPro" id="IPR014721">
    <property type="entry name" value="Ribsml_uS5_D2-typ_fold_subgr"/>
</dbReference>
<dbReference type="CDD" id="cd16926">
    <property type="entry name" value="HATPase_MutL-MLH-PMS-like"/>
    <property type="match status" value="1"/>
</dbReference>
<dbReference type="Gene3D" id="3.30.565.10">
    <property type="entry name" value="Histidine kinase-like ATPase, C-terminal domain"/>
    <property type="match status" value="1"/>
</dbReference>
<accession>A0A482TCD6</accession>
<evidence type="ECO:0000313" key="9">
    <source>
        <dbReference type="Proteomes" id="UP000293535"/>
    </source>
</evidence>
<dbReference type="PANTHER" id="PTHR10073">
    <property type="entry name" value="DNA MISMATCH REPAIR PROTEIN MLH, PMS, MUTL"/>
    <property type="match status" value="1"/>
</dbReference>
<dbReference type="HAMAP" id="MF_00149">
    <property type="entry name" value="DNA_mis_repair"/>
    <property type="match status" value="1"/>
</dbReference>
<evidence type="ECO:0000313" key="8">
    <source>
        <dbReference type="EMBL" id="RYJ10667.1"/>
    </source>
</evidence>
<evidence type="ECO:0000259" key="6">
    <source>
        <dbReference type="SMART" id="SM00853"/>
    </source>
</evidence>
<keyword evidence="8" id="KW-0378">Hydrolase</keyword>
<evidence type="ECO:0000256" key="5">
    <source>
        <dbReference type="SAM" id="MobiDB-lite"/>
    </source>
</evidence>
<feature type="domain" description="MutL C-terminal dimerisation" evidence="6">
    <location>
        <begin position="520"/>
        <end position="664"/>
    </location>
</feature>
<keyword evidence="8" id="KW-0540">Nuclease</keyword>
<feature type="region of interest" description="Disordered" evidence="5">
    <location>
        <begin position="843"/>
        <end position="865"/>
    </location>
</feature>
<dbReference type="GO" id="GO:0030983">
    <property type="term" value="F:mismatched DNA binding"/>
    <property type="evidence" value="ECO:0007669"/>
    <property type="project" value="InterPro"/>
</dbReference>
<feature type="compositionally biased region" description="Polar residues" evidence="5">
    <location>
        <begin position="421"/>
        <end position="441"/>
    </location>
</feature>
<feature type="compositionally biased region" description="Basic and acidic residues" evidence="5">
    <location>
        <begin position="373"/>
        <end position="387"/>
    </location>
</feature>
<dbReference type="InterPro" id="IPR002099">
    <property type="entry name" value="MutL/Mlh/PMS"/>
</dbReference>
<protein>
    <recommendedName>
        <fullName evidence="4">DNA mismatch repair protein MutL</fullName>
    </recommendedName>
</protein>
<dbReference type="InterPro" id="IPR042120">
    <property type="entry name" value="MutL_C_dimsub"/>
</dbReference>
<dbReference type="Proteomes" id="UP000293535">
    <property type="component" value="Unassembled WGS sequence"/>
</dbReference>
<dbReference type="Gene3D" id="3.30.1370.100">
    <property type="entry name" value="MutL, C-terminal domain, regulatory subdomain"/>
    <property type="match status" value="1"/>
</dbReference>
<dbReference type="PROSITE" id="PS00058">
    <property type="entry name" value="DNA_MISMATCH_REPAIR_1"/>
    <property type="match status" value="1"/>
</dbReference>
<keyword evidence="2 4" id="KW-0227">DNA damage</keyword>
<dbReference type="NCBIfam" id="TIGR00585">
    <property type="entry name" value="mutl"/>
    <property type="match status" value="1"/>
</dbReference>
<dbReference type="InterPro" id="IPR042121">
    <property type="entry name" value="MutL_C_regsub"/>
</dbReference>
<dbReference type="CDD" id="cd00782">
    <property type="entry name" value="MutL_Trans"/>
    <property type="match status" value="1"/>
</dbReference>
<evidence type="ECO:0000256" key="2">
    <source>
        <dbReference type="ARBA" id="ARBA00022763"/>
    </source>
</evidence>
<feature type="compositionally biased region" description="Low complexity" evidence="5">
    <location>
        <begin position="396"/>
        <end position="408"/>
    </location>
</feature>
<dbReference type="InterPro" id="IPR014790">
    <property type="entry name" value="MutL_C"/>
</dbReference>
<dbReference type="SUPFAM" id="SSF53613">
    <property type="entry name" value="Ribokinase-like"/>
    <property type="match status" value="1"/>
</dbReference>
<evidence type="ECO:0000256" key="3">
    <source>
        <dbReference type="ARBA" id="ARBA00023204"/>
    </source>
</evidence>
<dbReference type="GO" id="GO:0005524">
    <property type="term" value="F:ATP binding"/>
    <property type="evidence" value="ECO:0007669"/>
    <property type="project" value="InterPro"/>
</dbReference>
<comment type="similarity">
    <text evidence="1 4">Belongs to the DNA mismatch repair MutL/HexB family.</text>
</comment>
<keyword evidence="8" id="KW-0255">Endonuclease</keyword>
<dbReference type="Gene3D" id="3.30.1540.20">
    <property type="entry name" value="MutL, C-terminal domain, dimerisation subdomain"/>
    <property type="match status" value="1"/>
</dbReference>
<dbReference type="SMART" id="SM01340">
    <property type="entry name" value="DNA_mis_repair"/>
    <property type="match status" value="1"/>
</dbReference>
<dbReference type="Gene3D" id="3.40.1190.20">
    <property type="match status" value="1"/>
</dbReference>
<comment type="function">
    <text evidence="4">This protein is involved in the repair of mismatches in DNA. It is required for dam-dependent methyl-directed DNA mismatch repair. May act as a 'molecular matchmaker', a protein that promotes the formation of a stable complex between two or more DNA-binding proteins in an ATP-dependent manner without itself being part of a final effector complex.</text>
</comment>
<dbReference type="GO" id="GO:0032300">
    <property type="term" value="C:mismatch repair complex"/>
    <property type="evidence" value="ECO:0007669"/>
    <property type="project" value="InterPro"/>
</dbReference>
<name>A0A482TCD6_HALHI</name>
<dbReference type="GO" id="GO:0006298">
    <property type="term" value="P:mismatch repair"/>
    <property type="evidence" value="ECO:0007669"/>
    <property type="project" value="UniProtKB-UniRule"/>
</dbReference>
<keyword evidence="3 4" id="KW-0234">DNA repair</keyword>
<dbReference type="InterPro" id="IPR013507">
    <property type="entry name" value="DNA_mismatch_S5_2-like"/>
</dbReference>
<dbReference type="AlphaFoldDB" id="A0A482TCD6"/>
<evidence type="ECO:0000256" key="4">
    <source>
        <dbReference type="HAMAP-Rule" id="MF_00149"/>
    </source>
</evidence>
<evidence type="ECO:0000259" key="7">
    <source>
        <dbReference type="SMART" id="SM01340"/>
    </source>
</evidence>
<feature type="compositionally biased region" description="Basic and acidic residues" evidence="5">
    <location>
        <begin position="503"/>
        <end position="512"/>
    </location>
</feature>
<dbReference type="SMART" id="SM00853">
    <property type="entry name" value="MutL_C"/>
    <property type="match status" value="1"/>
</dbReference>
<organism evidence="8 9">
    <name type="scientific">Haloarcula hispanica</name>
    <dbReference type="NCBI Taxonomy" id="51589"/>
    <lineage>
        <taxon>Archaea</taxon>
        <taxon>Methanobacteriati</taxon>
        <taxon>Methanobacteriota</taxon>
        <taxon>Stenosarchaea group</taxon>
        <taxon>Halobacteria</taxon>
        <taxon>Halobacteriales</taxon>
        <taxon>Haloarculaceae</taxon>
        <taxon>Haloarcula</taxon>
    </lineage>
</organism>
<dbReference type="EMBL" id="RZIG01000002">
    <property type="protein sequence ID" value="RYJ10667.1"/>
    <property type="molecule type" value="Genomic_DNA"/>
</dbReference>
<dbReference type="SUPFAM" id="SSF118116">
    <property type="entry name" value="DNA mismatch repair protein MutL"/>
    <property type="match status" value="1"/>
</dbReference>
<dbReference type="InterPro" id="IPR036890">
    <property type="entry name" value="HATPase_C_sf"/>
</dbReference>